<organism evidence="2 3">
    <name type="scientific">Streptomyces albidochromogenes</name>
    <dbReference type="NCBI Taxonomy" id="329524"/>
    <lineage>
        <taxon>Bacteria</taxon>
        <taxon>Bacillati</taxon>
        <taxon>Actinomycetota</taxon>
        <taxon>Actinomycetes</taxon>
        <taxon>Kitasatosporales</taxon>
        <taxon>Streptomycetaceae</taxon>
        <taxon>Streptomyces</taxon>
    </lineage>
</organism>
<feature type="compositionally biased region" description="Basic and acidic residues" evidence="1">
    <location>
        <begin position="9"/>
        <end position="24"/>
    </location>
</feature>
<evidence type="ECO:0000313" key="2">
    <source>
        <dbReference type="EMBL" id="MFD5102829.1"/>
    </source>
</evidence>
<comment type="caution">
    <text evidence="2">The sequence shown here is derived from an EMBL/GenBank/DDBJ whole genome shotgun (WGS) entry which is preliminary data.</text>
</comment>
<evidence type="ECO:0000313" key="3">
    <source>
        <dbReference type="Proteomes" id="UP001598448"/>
    </source>
</evidence>
<keyword evidence="3" id="KW-1185">Reference proteome</keyword>
<feature type="non-terminal residue" evidence="2">
    <location>
        <position position="83"/>
    </location>
</feature>
<name>A0ABW6FY50_9ACTN</name>
<evidence type="ECO:0000256" key="1">
    <source>
        <dbReference type="SAM" id="MobiDB-lite"/>
    </source>
</evidence>
<accession>A0ABW6FY50</accession>
<gene>
    <name evidence="2" type="ORF">ACFWJN_28195</name>
</gene>
<dbReference type="EMBL" id="JBHXIJ010000293">
    <property type="protein sequence ID" value="MFD5102829.1"/>
    <property type="molecule type" value="Genomic_DNA"/>
</dbReference>
<protein>
    <submittedName>
        <fullName evidence="2">Uncharacterized protein</fullName>
    </submittedName>
</protein>
<dbReference type="Proteomes" id="UP001598448">
    <property type="component" value="Unassembled WGS sequence"/>
</dbReference>
<proteinExistence type="predicted"/>
<feature type="region of interest" description="Disordered" evidence="1">
    <location>
        <begin position="1"/>
        <end position="60"/>
    </location>
</feature>
<sequence length="83" mass="8100">MAVPTASAPDKRLSEVTPSERRSETATPTPCPVPDRTTGEVAAPRGGVAAGERPAGQSGDDTTVVAGSVAGAVILAGAGTVML</sequence>
<reference evidence="2 3" key="1">
    <citation type="submission" date="2024-09" db="EMBL/GenBank/DDBJ databases">
        <title>The Natural Products Discovery Center: Release of the First 8490 Sequenced Strains for Exploring Actinobacteria Biosynthetic Diversity.</title>
        <authorList>
            <person name="Kalkreuter E."/>
            <person name="Kautsar S.A."/>
            <person name="Yang D."/>
            <person name="Bader C.D."/>
            <person name="Teijaro C.N."/>
            <person name="Fluegel L."/>
            <person name="Davis C.M."/>
            <person name="Simpson J.R."/>
            <person name="Lauterbach L."/>
            <person name="Steele A.D."/>
            <person name="Gui C."/>
            <person name="Meng S."/>
            <person name="Li G."/>
            <person name="Viehrig K."/>
            <person name="Ye F."/>
            <person name="Su P."/>
            <person name="Kiefer A.F."/>
            <person name="Nichols A."/>
            <person name="Cepeda A.J."/>
            <person name="Yan W."/>
            <person name="Fan B."/>
            <person name="Jiang Y."/>
            <person name="Adhikari A."/>
            <person name="Zheng C.-J."/>
            <person name="Schuster L."/>
            <person name="Cowan T.M."/>
            <person name="Smanski M.J."/>
            <person name="Chevrette M.G."/>
            <person name="De Carvalho L.P.S."/>
            <person name="Shen B."/>
        </authorList>
    </citation>
    <scope>NUCLEOTIDE SEQUENCE [LARGE SCALE GENOMIC DNA]</scope>
    <source>
        <strain evidence="2 3">NPDC058348</strain>
    </source>
</reference>